<keyword evidence="3" id="KW-1185">Reference proteome</keyword>
<accession>A0A1T4JN29</accession>
<dbReference type="CDD" id="cd07302">
    <property type="entry name" value="CHD"/>
    <property type="match status" value="1"/>
</dbReference>
<dbReference type="InterPro" id="IPR029787">
    <property type="entry name" value="Nucleotide_cyclase"/>
</dbReference>
<dbReference type="STRING" id="225324.SAMN02745126_00211"/>
<dbReference type="GO" id="GO:0006171">
    <property type="term" value="P:cAMP biosynthetic process"/>
    <property type="evidence" value="ECO:0007669"/>
    <property type="project" value="TreeGrafter"/>
</dbReference>
<evidence type="ECO:0000259" key="1">
    <source>
        <dbReference type="PROSITE" id="PS50125"/>
    </source>
</evidence>
<dbReference type="EMBL" id="FUWJ01000001">
    <property type="protein sequence ID" value="SJZ31531.1"/>
    <property type="molecule type" value="Genomic_DNA"/>
</dbReference>
<dbReference type="Gene3D" id="3.30.70.1230">
    <property type="entry name" value="Nucleotide cyclase"/>
    <property type="match status" value="1"/>
</dbReference>
<organism evidence="2 3">
    <name type="scientific">Enhydrobacter aerosaccus</name>
    <dbReference type="NCBI Taxonomy" id="225324"/>
    <lineage>
        <taxon>Bacteria</taxon>
        <taxon>Pseudomonadati</taxon>
        <taxon>Pseudomonadota</taxon>
        <taxon>Alphaproteobacteria</taxon>
        <taxon>Hyphomicrobiales</taxon>
        <taxon>Enhydrobacter</taxon>
    </lineage>
</organism>
<dbReference type="OrthoDB" id="4565346at2"/>
<dbReference type="SUPFAM" id="SSF55073">
    <property type="entry name" value="Nucleotide cyclase"/>
    <property type="match status" value="1"/>
</dbReference>
<dbReference type="Pfam" id="PF00211">
    <property type="entry name" value="Guanylate_cyc"/>
    <property type="match status" value="1"/>
</dbReference>
<protein>
    <submittedName>
        <fullName evidence="2">Adenylate cyclase</fullName>
    </submittedName>
</protein>
<dbReference type="AlphaFoldDB" id="A0A1T4JN29"/>
<dbReference type="PROSITE" id="PS50125">
    <property type="entry name" value="GUANYLATE_CYCLASE_2"/>
    <property type="match status" value="1"/>
</dbReference>
<reference evidence="3" key="1">
    <citation type="submission" date="2017-02" db="EMBL/GenBank/DDBJ databases">
        <authorList>
            <person name="Varghese N."/>
            <person name="Submissions S."/>
        </authorList>
    </citation>
    <scope>NUCLEOTIDE SEQUENCE [LARGE SCALE GENOMIC DNA]</scope>
    <source>
        <strain evidence="3">ATCC 27094</strain>
    </source>
</reference>
<dbReference type="SMART" id="SM00044">
    <property type="entry name" value="CYCc"/>
    <property type="match status" value="1"/>
</dbReference>
<dbReference type="InterPro" id="IPR050697">
    <property type="entry name" value="Adenylyl/Guanylyl_Cyclase_3/4"/>
</dbReference>
<dbReference type="RefSeq" id="WP_085931983.1">
    <property type="nucleotide sequence ID" value="NZ_FUWJ01000001.1"/>
</dbReference>
<evidence type="ECO:0000313" key="3">
    <source>
        <dbReference type="Proteomes" id="UP000190092"/>
    </source>
</evidence>
<gene>
    <name evidence="2" type="ORF">SAMN02745126_00211</name>
</gene>
<feature type="domain" description="Guanylate cyclase" evidence="1">
    <location>
        <begin position="212"/>
        <end position="338"/>
    </location>
</feature>
<sequence>MERDTDAGPSTLIEWLAGDECYALDDAGLADELGRRLRAAGLPLDHVGLYLRTLHPEIIGHTIVWAPNEPARIYARRYDIVRSSAYLDNPVRRVLETEEPLVLRVGTQKDESWTQIDIFKGRHLVEFVILPLCSSDALPSAVSFATTSSNGFTAAQRAALYRIVPALRNACELRTLRKVERTLLDTYLGTLAGRRILEGRVRRGEVETFEAALMLCDLRGFTELSNRLPSERVLELLDAYFDCVIPAVNEVGGEVIKFMGDAVLAFFYREDASAACAAALRGALAALDSLRGLSVPDAELRAGIALHYGMVSYGNIGYGHRLDFTLIGPDVNLVSRLQGICSTTAQPLLMSQGFARLISAGRVVALGPHELKGFAKPVNLYTITGLAPGCSH</sequence>
<dbReference type="GO" id="GO:0035556">
    <property type="term" value="P:intracellular signal transduction"/>
    <property type="evidence" value="ECO:0007669"/>
    <property type="project" value="InterPro"/>
</dbReference>
<dbReference type="InterPro" id="IPR001054">
    <property type="entry name" value="A/G_cyclase"/>
</dbReference>
<dbReference type="GO" id="GO:0004016">
    <property type="term" value="F:adenylate cyclase activity"/>
    <property type="evidence" value="ECO:0007669"/>
    <property type="project" value="UniProtKB-ARBA"/>
</dbReference>
<evidence type="ECO:0000313" key="2">
    <source>
        <dbReference type="EMBL" id="SJZ31531.1"/>
    </source>
</evidence>
<dbReference type="PANTHER" id="PTHR43081">
    <property type="entry name" value="ADENYLATE CYCLASE, TERMINAL-DIFFERENTIATION SPECIFIC-RELATED"/>
    <property type="match status" value="1"/>
</dbReference>
<dbReference type="PANTHER" id="PTHR43081:SF11">
    <property type="entry name" value="BLR2264 PROTEIN"/>
    <property type="match status" value="1"/>
</dbReference>
<name>A0A1T4JN29_9HYPH</name>
<proteinExistence type="predicted"/>
<dbReference type="Proteomes" id="UP000190092">
    <property type="component" value="Unassembled WGS sequence"/>
</dbReference>